<dbReference type="Proteomes" id="UP000245207">
    <property type="component" value="Unassembled WGS sequence"/>
</dbReference>
<keyword evidence="3" id="KW-1185">Reference proteome</keyword>
<dbReference type="EMBL" id="PKPP01000085">
    <property type="protein sequence ID" value="PWA98079.1"/>
    <property type="molecule type" value="Genomic_DNA"/>
</dbReference>
<accession>A0A2U1QJ89</accession>
<sequence length="174" mass="19388">MVTCDSLDVLEKKPKRNRLKGTFICGGVLSGFIAEGSTDTSTSNSEKNIQTTSIHRSVENNDTLGNIIAEGNSNGDGATSEDENYDFEGEDFVNFDMLSKSDEGDPNSVVGEESVTRSSRTSSLPSRLKDFDVEWKVKYDLNRYVDYAYLGSKIYSFVKNLNKTVEPKIYKEAY</sequence>
<proteinExistence type="predicted"/>
<comment type="caution">
    <text evidence="2">The sequence shown here is derived from an EMBL/GenBank/DDBJ whole genome shotgun (WGS) entry which is preliminary data.</text>
</comment>
<name>A0A2U1QJ89_ARTAN</name>
<dbReference type="AlphaFoldDB" id="A0A2U1QJ89"/>
<organism evidence="2 3">
    <name type="scientific">Artemisia annua</name>
    <name type="common">Sweet wormwood</name>
    <dbReference type="NCBI Taxonomy" id="35608"/>
    <lineage>
        <taxon>Eukaryota</taxon>
        <taxon>Viridiplantae</taxon>
        <taxon>Streptophyta</taxon>
        <taxon>Embryophyta</taxon>
        <taxon>Tracheophyta</taxon>
        <taxon>Spermatophyta</taxon>
        <taxon>Magnoliopsida</taxon>
        <taxon>eudicotyledons</taxon>
        <taxon>Gunneridae</taxon>
        <taxon>Pentapetalae</taxon>
        <taxon>asterids</taxon>
        <taxon>campanulids</taxon>
        <taxon>Asterales</taxon>
        <taxon>Asteraceae</taxon>
        <taxon>Asteroideae</taxon>
        <taxon>Anthemideae</taxon>
        <taxon>Artemisiinae</taxon>
        <taxon>Artemisia</taxon>
    </lineage>
</organism>
<protein>
    <submittedName>
        <fullName evidence="2">Ribonuclease H-like domain-containing protein</fullName>
    </submittedName>
</protein>
<evidence type="ECO:0000313" key="2">
    <source>
        <dbReference type="EMBL" id="PWA98079.1"/>
    </source>
</evidence>
<gene>
    <name evidence="2" type="ORF">CTI12_AA023440</name>
</gene>
<evidence type="ECO:0000313" key="3">
    <source>
        <dbReference type="Proteomes" id="UP000245207"/>
    </source>
</evidence>
<feature type="region of interest" description="Disordered" evidence="1">
    <location>
        <begin position="99"/>
        <end position="123"/>
    </location>
</feature>
<reference evidence="2 3" key="1">
    <citation type="journal article" date="2018" name="Mol. Plant">
        <title>The genome of Artemisia annua provides insight into the evolution of Asteraceae family and artemisinin biosynthesis.</title>
        <authorList>
            <person name="Shen Q."/>
            <person name="Zhang L."/>
            <person name="Liao Z."/>
            <person name="Wang S."/>
            <person name="Yan T."/>
            <person name="Shi P."/>
            <person name="Liu M."/>
            <person name="Fu X."/>
            <person name="Pan Q."/>
            <person name="Wang Y."/>
            <person name="Lv Z."/>
            <person name="Lu X."/>
            <person name="Zhang F."/>
            <person name="Jiang W."/>
            <person name="Ma Y."/>
            <person name="Chen M."/>
            <person name="Hao X."/>
            <person name="Li L."/>
            <person name="Tang Y."/>
            <person name="Lv G."/>
            <person name="Zhou Y."/>
            <person name="Sun X."/>
            <person name="Brodelius P.E."/>
            <person name="Rose J.K.C."/>
            <person name="Tang K."/>
        </authorList>
    </citation>
    <scope>NUCLEOTIDE SEQUENCE [LARGE SCALE GENOMIC DNA]</scope>
    <source>
        <strain evidence="3">cv. Huhao1</strain>
        <tissue evidence="2">Leaf</tissue>
    </source>
</reference>
<evidence type="ECO:0000256" key="1">
    <source>
        <dbReference type="SAM" id="MobiDB-lite"/>
    </source>
</evidence>